<organism evidence="2 3">
    <name type="scientific">Theileria equi strain WA</name>
    <dbReference type="NCBI Taxonomy" id="1537102"/>
    <lineage>
        <taxon>Eukaryota</taxon>
        <taxon>Sar</taxon>
        <taxon>Alveolata</taxon>
        <taxon>Apicomplexa</taxon>
        <taxon>Aconoidasida</taxon>
        <taxon>Piroplasmida</taxon>
        <taxon>Theileriidae</taxon>
        <taxon>Theileria</taxon>
    </lineage>
</organism>
<protein>
    <submittedName>
        <fullName evidence="2">Ubiquitin-conjugating enzyme E2, putative</fullName>
        <ecNumber evidence="2">6.3.2.19</ecNumber>
    </submittedName>
</protein>
<dbReference type="GeneID" id="15803844"/>
<dbReference type="eggNOG" id="KOG0417">
    <property type="taxonomic scope" value="Eukaryota"/>
</dbReference>
<dbReference type="PANTHER" id="PTHR24067">
    <property type="entry name" value="UBIQUITIN-CONJUGATING ENZYME E2"/>
    <property type="match status" value="1"/>
</dbReference>
<dbReference type="Pfam" id="PF00179">
    <property type="entry name" value="UQ_con"/>
    <property type="match status" value="1"/>
</dbReference>
<dbReference type="SUPFAM" id="SSF54495">
    <property type="entry name" value="UBC-like"/>
    <property type="match status" value="1"/>
</dbReference>
<dbReference type="InterPro" id="IPR000608">
    <property type="entry name" value="UBC"/>
</dbReference>
<dbReference type="AlphaFoldDB" id="L0ATR3"/>
<dbReference type="STRING" id="1537102.L0ATR3"/>
<dbReference type="InterPro" id="IPR050113">
    <property type="entry name" value="Ub_conjugating_enzyme"/>
</dbReference>
<accession>L0ATR3</accession>
<keyword evidence="2" id="KW-0436">Ligase</keyword>
<dbReference type="EMBL" id="CP001669">
    <property type="protein sequence ID" value="AFZ79037.1"/>
    <property type="molecule type" value="Genomic_DNA"/>
</dbReference>
<dbReference type="SMART" id="SM00212">
    <property type="entry name" value="UBCc"/>
    <property type="match status" value="1"/>
</dbReference>
<evidence type="ECO:0000313" key="3">
    <source>
        <dbReference type="Proteomes" id="UP000031512"/>
    </source>
</evidence>
<dbReference type="RefSeq" id="XP_004828703.1">
    <property type="nucleotide sequence ID" value="XM_004828646.1"/>
</dbReference>
<evidence type="ECO:0000259" key="1">
    <source>
        <dbReference type="PROSITE" id="PS50127"/>
    </source>
</evidence>
<dbReference type="InterPro" id="IPR016135">
    <property type="entry name" value="UBQ-conjugating_enzyme/RWD"/>
</dbReference>
<dbReference type="KEGG" id="beq:BEWA_018820"/>
<dbReference type="EC" id="6.3.2.19" evidence="2"/>
<proteinExistence type="predicted"/>
<sequence length="157" mass="17505">MALARNRLLKELKEASKSADPNIKLVVSNSNIFSWIAYIRGPQGTPYEGGIFKLSILCPHSYPIQPPAVYFLTKCFHPNINFATGELCMDVLKNNWSPAWTIEYLCNGVIFILSDPNADSPLNCDAGNLIRSGDVIGYRSMARMYTVECAHTVFPED</sequence>
<dbReference type="Gene3D" id="3.10.110.10">
    <property type="entry name" value="Ubiquitin Conjugating Enzyme"/>
    <property type="match status" value="1"/>
</dbReference>
<dbReference type="CDD" id="cd23812">
    <property type="entry name" value="UBCc_ScPEX4-like"/>
    <property type="match status" value="1"/>
</dbReference>
<dbReference type="Proteomes" id="UP000031512">
    <property type="component" value="Chromosome 1"/>
</dbReference>
<keyword evidence="3" id="KW-1185">Reference proteome</keyword>
<dbReference type="OrthoDB" id="9973183at2759"/>
<dbReference type="GO" id="GO:0016874">
    <property type="term" value="F:ligase activity"/>
    <property type="evidence" value="ECO:0007669"/>
    <property type="project" value="UniProtKB-KW"/>
</dbReference>
<dbReference type="VEuPathDB" id="PiroplasmaDB:BEWA_018820"/>
<name>L0ATR3_THEEQ</name>
<feature type="domain" description="UBC core" evidence="1">
    <location>
        <begin position="3"/>
        <end position="151"/>
    </location>
</feature>
<evidence type="ECO:0000313" key="2">
    <source>
        <dbReference type="EMBL" id="AFZ79037.1"/>
    </source>
</evidence>
<reference evidence="2 3" key="1">
    <citation type="journal article" date="2012" name="BMC Genomics">
        <title>Comparative genomic analysis and phylogenetic position of Theileria equi.</title>
        <authorList>
            <person name="Kappmeyer L.S."/>
            <person name="Thiagarajan M."/>
            <person name="Herndon D.R."/>
            <person name="Ramsay J.D."/>
            <person name="Caler E."/>
            <person name="Djikeng A."/>
            <person name="Gillespie J.J."/>
            <person name="Lau A.O."/>
            <person name="Roalson E.H."/>
            <person name="Silva J.C."/>
            <person name="Silva M.G."/>
            <person name="Suarez C.E."/>
            <person name="Ueti M.W."/>
            <person name="Nene V.M."/>
            <person name="Mealey R.H."/>
            <person name="Knowles D.P."/>
            <person name="Brayton K.A."/>
        </authorList>
    </citation>
    <scope>NUCLEOTIDE SEQUENCE [LARGE SCALE GENOMIC DNA]</scope>
    <source>
        <strain evidence="2 3">WA</strain>
    </source>
</reference>
<dbReference type="PROSITE" id="PS50127">
    <property type="entry name" value="UBC_2"/>
    <property type="match status" value="1"/>
</dbReference>
<gene>
    <name evidence="2" type="ORF">BEWA_018820</name>
</gene>